<dbReference type="EMBL" id="AMZO01000006">
    <property type="protein sequence ID" value="ELR66979.1"/>
    <property type="molecule type" value="Genomic_DNA"/>
</dbReference>
<dbReference type="InterPro" id="IPR043519">
    <property type="entry name" value="NT_sf"/>
</dbReference>
<dbReference type="AlphaFoldDB" id="L8JHG5"/>
<feature type="signal peptide" evidence="1">
    <location>
        <begin position="1"/>
        <end position="24"/>
    </location>
</feature>
<dbReference type="CDD" id="cd05399">
    <property type="entry name" value="NT_Rel-Spo_like"/>
    <property type="match status" value="1"/>
</dbReference>
<dbReference type="InterPro" id="IPR007685">
    <property type="entry name" value="RelA_SpoT"/>
</dbReference>
<dbReference type="Gene3D" id="3.30.460.10">
    <property type="entry name" value="Beta Polymerase, domain 2"/>
    <property type="match status" value="1"/>
</dbReference>
<evidence type="ECO:0000256" key="1">
    <source>
        <dbReference type="SAM" id="SignalP"/>
    </source>
</evidence>
<proteinExistence type="predicted"/>
<feature type="chain" id="PRO_5003993228" description="Phosphoribosylglycinamide formyltransferase" evidence="1">
    <location>
        <begin position="25"/>
        <end position="261"/>
    </location>
</feature>
<keyword evidence="3" id="KW-1185">Reference proteome</keyword>
<dbReference type="GO" id="GO:0015969">
    <property type="term" value="P:guanosine tetraphosphate metabolic process"/>
    <property type="evidence" value="ECO:0007669"/>
    <property type="project" value="InterPro"/>
</dbReference>
<dbReference type="OrthoDB" id="5823369at2"/>
<sequence>MDLKSVLRTCFILLFVFGRGPAVAAPLANYSDSDFEVPSNQSEASKKSFQRSLSGLYSINSWKDSSITQPYSDFDQLYQNASPAQQELDNLLREISLITETQAILPGIKSEHRARTKVATELQGQTHKITDLARGSLVADDIPALVQAFELLDKEITVVAVKNRFKDPTDSGYRDLKLLVKLPESNIIAEVQLHLDAISTVKNGKEHEIYEQIQKIERTGLEQNRNLSEFEHAQIAKLRTVSKNLYQEAWQQYLQPDTVAL</sequence>
<evidence type="ECO:0000313" key="3">
    <source>
        <dbReference type="Proteomes" id="UP000011134"/>
    </source>
</evidence>
<dbReference type="SUPFAM" id="SSF81301">
    <property type="entry name" value="Nucleotidyltransferase"/>
    <property type="match status" value="1"/>
</dbReference>
<gene>
    <name evidence="2" type="ORF">C942_04683</name>
</gene>
<keyword evidence="1" id="KW-0732">Signal</keyword>
<dbReference type="Proteomes" id="UP000011134">
    <property type="component" value="Unassembled WGS sequence"/>
</dbReference>
<comment type="caution">
    <text evidence="2">The sequence shown here is derived from an EMBL/GenBank/DDBJ whole genome shotgun (WGS) entry which is preliminary data.</text>
</comment>
<reference evidence="2 3" key="1">
    <citation type="submission" date="2012-12" db="EMBL/GenBank/DDBJ databases">
        <title>Genome Assembly of Photobacterium sp. AK15.</title>
        <authorList>
            <person name="Khatri I."/>
            <person name="Vaidya B."/>
            <person name="Srinivas T.N.R."/>
            <person name="Subramanian S."/>
            <person name="Pinnaka A."/>
        </authorList>
    </citation>
    <scope>NUCLEOTIDE SEQUENCE [LARGE SCALE GENOMIC DNA]</scope>
    <source>
        <strain evidence="2 3">AK15</strain>
    </source>
</reference>
<dbReference type="PATRIC" id="fig|1056511.3.peg.1517"/>
<name>L8JHG5_9GAMM</name>
<evidence type="ECO:0000313" key="2">
    <source>
        <dbReference type="EMBL" id="ELR66979.1"/>
    </source>
</evidence>
<accession>L8JHG5</accession>
<organism evidence="2 3">
    <name type="scientific">Photobacterium marinum</name>
    <dbReference type="NCBI Taxonomy" id="1056511"/>
    <lineage>
        <taxon>Bacteria</taxon>
        <taxon>Pseudomonadati</taxon>
        <taxon>Pseudomonadota</taxon>
        <taxon>Gammaproteobacteria</taxon>
        <taxon>Vibrionales</taxon>
        <taxon>Vibrionaceae</taxon>
        <taxon>Photobacterium</taxon>
    </lineage>
</organism>
<protein>
    <recommendedName>
        <fullName evidence="4">Phosphoribosylglycinamide formyltransferase</fullName>
    </recommendedName>
</protein>
<dbReference type="RefSeq" id="WP_007464139.1">
    <property type="nucleotide sequence ID" value="NZ_AMZO01000006.1"/>
</dbReference>
<evidence type="ECO:0008006" key="4">
    <source>
        <dbReference type="Google" id="ProtNLM"/>
    </source>
</evidence>